<accession>A0ABT0E9D8</accession>
<dbReference type="InterPro" id="IPR046715">
    <property type="entry name" value="DUF6607"/>
</dbReference>
<evidence type="ECO:0000313" key="1">
    <source>
        <dbReference type="EMBL" id="MCK0538367.1"/>
    </source>
</evidence>
<proteinExistence type="predicted"/>
<dbReference type="Proteomes" id="UP001165524">
    <property type="component" value="Unassembled WGS sequence"/>
</dbReference>
<dbReference type="EMBL" id="JALKII010000008">
    <property type="protein sequence ID" value="MCK0538367.1"/>
    <property type="molecule type" value="Genomic_DNA"/>
</dbReference>
<protein>
    <submittedName>
        <fullName evidence="1">Alginate export family protein</fullName>
    </submittedName>
</protein>
<reference evidence="1" key="1">
    <citation type="submission" date="2022-04" db="EMBL/GenBank/DDBJ databases">
        <title>Alcanivorax sp. CY1518 draft genome sequence.</title>
        <authorList>
            <person name="Zhao G."/>
            <person name="An M."/>
        </authorList>
    </citation>
    <scope>NUCLEOTIDE SEQUENCE</scope>
    <source>
        <strain evidence="1">CY1518</strain>
    </source>
</reference>
<dbReference type="Pfam" id="PF20311">
    <property type="entry name" value="DUF6607"/>
    <property type="match status" value="1"/>
</dbReference>
<sequence length="335" mass="38306">MASASPERLTLWLPTWLTTWPPILLSLFSLLTLAACAQHPPASPSPVSGHPEQDRQAILAMAGDYEVRFEFIENLALAPGYSTHEPHISGGHERVLVLEDSPERIVLQHLLVSSRGHVVKHWRQDWEYQPARSWRYLGGYRWAQRNVAPEEAAGKWVQTVWQVDDSPRYAALGRWEHAHGISRWTSEETWRPLPRREHTTRDDYDVLIGTNRHTLTAAGWAHEQHNYKLDRASDRYLAHEVATNTYTRSNTTDLSAASAYWEKTNRFWAAVRAYWDELLYNNPSVALMQPSDTDSSSHLMAMLEQANDLSHQQLDNDALTELVRDTLAPYLADAP</sequence>
<comment type="caution">
    <text evidence="1">The sequence shown here is derived from an EMBL/GenBank/DDBJ whole genome shotgun (WGS) entry which is preliminary data.</text>
</comment>
<organism evidence="1 2">
    <name type="scientific">Alcanivorax quisquiliarum</name>
    <dbReference type="NCBI Taxonomy" id="2933565"/>
    <lineage>
        <taxon>Bacteria</taxon>
        <taxon>Pseudomonadati</taxon>
        <taxon>Pseudomonadota</taxon>
        <taxon>Gammaproteobacteria</taxon>
        <taxon>Oceanospirillales</taxon>
        <taxon>Alcanivoracaceae</taxon>
        <taxon>Alcanivorax</taxon>
    </lineage>
</organism>
<keyword evidence="2" id="KW-1185">Reference proteome</keyword>
<name>A0ABT0E9D8_9GAMM</name>
<gene>
    <name evidence="1" type="ORF">MU846_11655</name>
</gene>
<evidence type="ECO:0000313" key="2">
    <source>
        <dbReference type="Proteomes" id="UP001165524"/>
    </source>
</evidence>
<dbReference type="RefSeq" id="WP_246952926.1">
    <property type="nucleotide sequence ID" value="NZ_JALKII010000008.1"/>
</dbReference>